<gene>
    <name evidence="3" type="ORF">RGQ15_21725</name>
</gene>
<name>A0ABU2HZJ0_9RHOB</name>
<comment type="caution">
    <text evidence="3">The sequence shown here is derived from an EMBL/GenBank/DDBJ whole genome shotgun (WGS) entry which is preliminary data.</text>
</comment>
<evidence type="ECO:0000313" key="3">
    <source>
        <dbReference type="EMBL" id="MDS9470177.1"/>
    </source>
</evidence>
<dbReference type="InterPro" id="IPR000120">
    <property type="entry name" value="Amidase"/>
</dbReference>
<dbReference type="Pfam" id="PF01425">
    <property type="entry name" value="Amidase"/>
    <property type="match status" value="1"/>
</dbReference>
<proteinExistence type="predicted"/>
<feature type="signal peptide" evidence="1">
    <location>
        <begin position="1"/>
        <end position="37"/>
    </location>
</feature>
<accession>A0ABU2HZJ0</accession>
<dbReference type="RefSeq" id="WP_311163003.1">
    <property type="nucleotide sequence ID" value="NZ_JAVQLW010000006.1"/>
</dbReference>
<dbReference type="EMBL" id="JAVQLW010000006">
    <property type="protein sequence ID" value="MDS9470177.1"/>
    <property type="molecule type" value="Genomic_DNA"/>
</dbReference>
<dbReference type="Gene3D" id="3.90.1300.10">
    <property type="entry name" value="Amidase signature (AS) domain"/>
    <property type="match status" value="1"/>
</dbReference>
<evidence type="ECO:0000313" key="4">
    <source>
        <dbReference type="Proteomes" id="UP001269144"/>
    </source>
</evidence>
<dbReference type="PANTHER" id="PTHR11895">
    <property type="entry name" value="TRANSAMIDASE"/>
    <property type="match status" value="1"/>
</dbReference>
<organism evidence="3 4">
    <name type="scientific">Paracoccus aurantius</name>
    <dbReference type="NCBI Taxonomy" id="3073814"/>
    <lineage>
        <taxon>Bacteria</taxon>
        <taxon>Pseudomonadati</taxon>
        <taxon>Pseudomonadota</taxon>
        <taxon>Alphaproteobacteria</taxon>
        <taxon>Rhodobacterales</taxon>
        <taxon>Paracoccaceae</taxon>
        <taxon>Paracoccus</taxon>
    </lineage>
</organism>
<reference evidence="4" key="1">
    <citation type="submission" date="2023-07" db="EMBL/GenBank/DDBJ databases">
        <title>Paracoccus sp. MBLB3053 whole genome sequence.</title>
        <authorList>
            <person name="Hwang C.Y."/>
            <person name="Cho E.-S."/>
            <person name="Seo M.-J."/>
        </authorList>
    </citation>
    <scope>NUCLEOTIDE SEQUENCE [LARGE SCALE GENOMIC DNA]</scope>
    <source>
        <strain evidence="4">MBLB3053</strain>
    </source>
</reference>
<dbReference type="InterPro" id="IPR023631">
    <property type="entry name" value="Amidase_dom"/>
</dbReference>
<keyword evidence="4" id="KW-1185">Reference proteome</keyword>
<dbReference type="PROSITE" id="PS51318">
    <property type="entry name" value="TAT"/>
    <property type="match status" value="1"/>
</dbReference>
<dbReference type="Proteomes" id="UP001269144">
    <property type="component" value="Unassembled WGS sequence"/>
</dbReference>
<evidence type="ECO:0000256" key="1">
    <source>
        <dbReference type="SAM" id="SignalP"/>
    </source>
</evidence>
<feature type="chain" id="PRO_5045291766" evidence="1">
    <location>
        <begin position="38"/>
        <end position="514"/>
    </location>
</feature>
<dbReference type="InterPro" id="IPR006311">
    <property type="entry name" value="TAT_signal"/>
</dbReference>
<feature type="domain" description="Amidase" evidence="2">
    <location>
        <begin position="65"/>
        <end position="496"/>
    </location>
</feature>
<sequence>MSDFQQETSLSLTRRDLLKSTAGLAFAAALSPGVATAASADNTITDMGVISLTRAIRKRDVSCREVMDAYLARIGEVNPTYNAIISQKDPEILLREADAADKALASGAEVGLLHGVPQAPKDLAATKDIPTTQGSPIFKDYIPAQDAIVVERARNAGAIIIGKTNTPEYGLGSHTYNPLFGTTGNAWNPAWTAGGSSGGAAVALAHRMLPVADGSDMMGSLRNPAGWANVVGFRATAGRVPYGPTSEVFFQQLGFEGPMGRTVADTAYLLSVQAGYDARTPLALDNDPAIFRQPLDRDFTGARIGWLGDFDGYLPMEDGVLRLCEQALGYFRDIGCTVEAASPGYDMASLWQTWLVMRGFIIAGIAAPLYKNEKTRALMKPEAIWEVENGLALTGEQIYEASMQRSAWYQAMRTLFETYDYLVLPTAQVFPFDAKMDWPKEIAGRQMDTYHRWMEVVIPGTLAGIPSIGVPAGFTASGRPMGLQLMGPRLADLSVLQIAHAYEMASGFSKLKPS</sequence>
<dbReference type="InterPro" id="IPR036928">
    <property type="entry name" value="AS_sf"/>
</dbReference>
<protein>
    <submittedName>
        <fullName evidence="3">Amidase</fullName>
    </submittedName>
</protein>
<dbReference type="SUPFAM" id="SSF75304">
    <property type="entry name" value="Amidase signature (AS) enzymes"/>
    <property type="match status" value="1"/>
</dbReference>
<evidence type="ECO:0000259" key="2">
    <source>
        <dbReference type="Pfam" id="PF01425"/>
    </source>
</evidence>
<dbReference type="NCBIfam" id="NF005686">
    <property type="entry name" value="PRK07486.1"/>
    <property type="match status" value="1"/>
</dbReference>
<keyword evidence="1" id="KW-0732">Signal</keyword>
<dbReference type="PANTHER" id="PTHR11895:SF76">
    <property type="entry name" value="INDOLEACETAMIDE HYDROLASE"/>
    <property type="match status" value="1"/>
</dbReference>